<comment type="caution">
    <text evidence="2">The sequence shown here is derived from an EMBL/GenBank/DDBJ whole genome shotgun (WGS) entry which is preliminary data.</text>
</comment>
<reference evidence="2" key="1">
    <citation type="submission" date="2020-06" db="EMBL/GenBank/DDBJ databases">
        <title>Whole Genome Sequence of Bradyrhizobium sp. Strain 1S1.</title>
        <authorList>
            <person name="Bromfield E.S.P."/>
            <person name="Cloutier S."/>
        </authorList>
    </citation>
    <scope>NUCLEOTIDE SEQUENCE [LARGE SCALE GENOMIC DNA]</scope>
    <source>
        <strain evidence="2">1S1</strain>
    </source>
</reference>
<gene>
    <name evidence="2" type="ORF">HAP48_049755</name>
</gene>
<dbReference type="AlphaFoldDB" id="A0A974A7F0"/>
<sequence>MSRKPTTHELEALIAAHAAEIAALKAENEKLAQRVLHLGARPDMFS</sequence>
<evidence type="ECO:0000313" key="2">
    <source>
        <dbReference type="EMBL" id="NVI50699.1"/>
    </source>
</evidence>
<dbReference type="RefSeq" id="WP_166217178.1">
    <property type="nucleotide sequence ID" value="NZ_CP088284.1"/>
</dbReference>
<evidence type="ECO:0000256" key="1">
    <source>
        <dbReference type="SAM" id="Coils"/>
    </source>
</evidence>
<feature type="coiled-coil region" evidence="1">
    <location>
        <begin position="7"/>
        <end position="34"/>
    </location>
</feature>
<protein>
    <submittedName>
        <fullName evidence="2">Uncharacterized protein</fullName>
    </submittedName>
</protein>
<accession>A0A974A7F0</accession>
<dbReference type="EMBL" id="JAAOLE020000002">
    <property type="protein sequence ID" value="NVI50699.1"/>
    <property type="molecule type" value="Genomic_DNA"/>
</dbReference>
<proteinExistence type="predicted"/>
<keyword evidence="1" id="KW-0175">Coiled coil</keyword>
<organism evidence="2">
    <name type="scientific">Bradyrhizobium septentrionale</name>
    <dbReference type="NCBI Taxonomy" id="1404411"/>
    <lineage>
        <taxon>Bacteria</taxon>
        <taxon>Pseudomonadati</taxon>
        <taxon>Pseudomonadota</taxon>
        <taxon>Alphaproteobacteria</taxon>
        <taxon>Hyphomicrobiales</taxon>
        <taxon>Nitrobacteraceae</taxon>
        <taxon>Bradyrhizobium</taxon>
    </lineage>
</organism>
<name>A0A974A7F0_9BRAD</name>